<gene>
    <name evidence="2" type="ORF">FHR20_002168</name>
</gene>
<sequence length="103" mass="10919">MSQQETSKDMHGDGHGHPEGAQAHALGAVMNMVRSVSWGQGTSGTLSIATALPRPCSSFIASGILFQIQTTVGATSFPFTYHGPKTRTVLQQILRPGTNILLQ</sequence>
<dbReference type="AlphaFoldDB" id="A0A7X5V0K7"/>
<comment type="caution">
    <text evidence="2">The sequence shown here is derived from an EMBL/GenBank/DDBJ whole genome shotgun (WGS) entry which is preliminary data.</text>
</comment>
<dbReference type="EMBL" id="JAASQV010000002">
    <property type="protein sequence ID" value="NIJ65206.1"/>
    <property type="molecule type" value="Genomic_DNA"/>
</dbReference>
<reference evidence="2 3" key="1">
    <citation type="submission" date="2020-03" db="EMBL/GenBank/DDBJ databases">
        <title>Genomic Encyclopedia of Type Strains, Phase IV (KMG-IV): sequencing the most valuable type-strain genomes for metagenomic binning, comparative biology and taxonomic classification.</title>
        <authorList>
            <person name="Goeker M."/>
        </authorList>
    </citation>
    <scope>NUCLEOTIDE SEQUENCE [LARGE SCALE GENOMIC DNA]</scope>
    <source>
        <strain evidence="2 3">DSM 4733</strain>
    </source>
</reference>
<evidence type="ECO:0000256" key="1">
    <source>
        <dbReference type="SAM" id="MobiDB-lite"/>
    </source>
</evidence>
<evidence type="ECO:0000313" key="3">
    <source>
        <dbReference type="Proteomes" id="UP000564677"/>
    </source>
</evidence>
<evidence type="ECO:0000313" key="2">
    <source>
        <dbReference type="EMBL" id="NIJ65206.1"/>
    </source>
</evidence>
<keyword evidence="3" id="KW-1185">Reference proteome</keyword>
<feature type="compositionally biased region" description="Basic and acidic residues" evidence="1">
    <location>
        <begin position="1"/>
        <end position="18"/>
    </location>
</feature>
<feature type="region of interest" description="Disordered" evidence="1">
    <location>
        <begin position="1"/>
        <end position="23"/>
    </location>
</feature>
<dbReference type="Proteomes" id="UP000564677">
    <property type="component" value="Unassembled WGS sequence"/>
</dbReference>
<dbReference type="RefSeq" id="WP_167299636.1">
    <property type="nucleotide sequence ID" value="NZ_JAASQV010000002.1"/>
</dbReference>
<accession>A0A7X5V0K7</accession>
<name>A0A7X5V0K7_9SPHN</name>
<organism evidence="2 3">
    <name type="scientific">Sphingomonas leidyi</name>
    <dbReference type="NCBI Taxonomy" id="68569"/>
    <lineage>
        <taxon>Bacteria</taxon>
        <taxon>Pseudomonadati</taxon>
        <taxon>Pseudomonadota</taxon>
        <taxon>Alphaproteobacteria</taxon>
        <taxon>Sphingomonadales</taxon>
        <taxon>Sphingomonadaceae</taxon>
        <taxon>Sphingomonas</taxon>
    </lineage>
</organism>
<protein>
    <submittedName>
        <fullName evidence="2">Uncharacterized protein</fullName>
    </submittedName>
</protein>
<proteinExistence type="predicted"/>